<dbReference type="RefSeq" id="WP_164453968.1">
    <property type="nucleotide sequence ID" value="NZ_JAAIJQ010000053.1"/>
</dbReference>
<proteinExistence type="inferred from homology"/>
<dbReference type="InterPro" id="IPR027417">
    <property type="entry name" value="P-loop_NTPase"/>
</dbReference>
<dbReference type="NCBIfam" id="TIGR00682">
    <property type="entry name" value="lpxK"/>
    <property type="match status" value="1"/>
</dbReference>
<comment type="catalytic activity">
    <reaction evidence="13">
        <text>a lipid A disaccharide + ATP = a lipid IVA + ADP + H(+)</text>
        <dbReference type="Rhea" id="RHEA:67840"/>
        <dbReference type="ChEBI" id="CHEBI:15378"/>
        <dbReference type="ChEBI" id="CHEBI:30616"/>
        <dbReference type="ChEBI" id="CHEBI:176343"/>
        <dbReference type="ChEBI" id="CHEBI:176425"/>
        <dbReference type="ChEBI" id="CHEBI:456216"/>
        <dbReference type="EC" id="2.7.1.130"/>
    </reaction>
</comment>
<organism evidence="14 15">
    <name type="scientific">Thiorhodococcus minor</name>
    <dbReference type="NCBI Taxonomy" id="57489"/>
    <lineage>
        <taxon>Bacteria</taxon>
        <taxon>Pseudomonadati</taxon>
        <taxon>Pseudomonadota</taxon>
        <taxon>Gammaproteobacteria</taxon>
        <taxon>Chromatiales</taxon>
        <taxon>Chromatiaceae</taxon>
        <taxon>Thiorhodococcus</taxon>
    </lineage>
</organism>
<dbReference type="Pfam" id="PF02606">
    <property type="entry name" value="LpxK"/>
    <property type="match status" value="1"/>
</dbReference>
<dbReference type="UniPathway" id="UPA00359">
    <property type="reaction ID" value="UER00482"/>
</dbReference>
<evidence type="ECO:0000256" key="7">
    <source>
        <dbReference type="ARBA" id="ARBA00022679"/>
    </source>
</evidence>
<evidence type="ECO:0000256" key="1">
    <source>
        <dbReference type="ARBA" id="ARBA00002274"/>
    </source>
</evidence>
<keyword evidence="10 13" id="KW-0067">ATP-binding</keyword>
<evidence type="ECO:0000256" key="12">
    <source>
        <dbReference type="ARBA" id="ARBA00029757"/>
    </source>
</evidence>
<reference evidence="14 15" key="1">
    <citation type="submission" date="2020-02" db="EMBL/GenBank/DDBJ databases">
        <title>Genome sequences of Thiorhodococcus mannitoliphagus and Thiorhodococcus minor, purple sulfur photosynthetic bacteria in the gammaproteobacterial family, Chromatiaceae.</title>
        <authorList>
            <person name="Aviles F.A."/>
            <person name="Meyer T.E."/>
            <person name="Kyndt J.A."/>
        </authorList>
    </citation>
    <scope>NUCLEOTIDE SEQUENCE [LARGE SCALE GENOMIC DNA]</scope>
    <source>
        <strain evidence="14 15">DSM 11518</strain>
    </source>
</reference>
<evidence type="ECO:0000256" key="9">
    <source>
        <dbReference type="ARBA" id="ARBA00022777"/>
    </source>
</evidence>
<dbReference type="SUPFAM" id="SSF52540">
    <property type="entry name" value="P-loop containing nucleoside triphosphate hydrolases"/>
    <property type="match status" value="1"/>
</dbReference>
<comment type="function">
    <text evidence="1 13">Transfers the gamma-phosphate of ATP to the 4'-position of a tetraacyldisaccharide 1-phosphate intermediate (termed DS-1-P) to form tetraacyldisaccharide 1,4'-bis-phosphate (lipid IVA).</text>
</comment>
<evidence type="ECO:0000313" key="14">
    <source>
        <dbReference type="EMBL" id="NEV63504.1"/>
    </source>
</evidence>
<evidence type="ECO:0000256" key="5">
    <source>
        <dbReference type="ARBA" id="ARBA00022516"/>
    </source>
</evidence>
<keyword evidence="6 13" id="KW-0441">Lipid A biosynthesis</keyword>
<evidence type="ECO:0000256" key="4">
    <source>
        <dbReference type="ARBA" id="ARBA00016436"/>
    </source>
</evidence>
<comment type="similarity">
    <text evidence="13">Belongs to the LpxK family.</text>
</comment>
<dbReference type="EC" id="2.7.1.130" evidence="3 13"/>
<dbReference type="HAMAP" id="MF_00409">
    <property type="entry name" value="LpxK"/>
    <property type="match status" value="1"/>
</dbReference>
<keyword evidence="8 13" id="KW-0547">Nucleotide-binding</keyword>
<gene>
    <name evidence="13" type="primary">lpxK</name>
    <name evidence="14" type="ORF">G3446_16690</name>
</gene>
<keyword evidence="5 13" id="KW-0444">Lipid biosynthesis</keyword>
<protein>
    <recommendedName>
        <fullName evidence="4 13">Tetraacyldisaccharide 4'-kinase</fullName>
        <ecNumber evidence="3 13">2.7.1.130</ecNumber>
    </recommendedName>
    <alternativeName>
        <fullName evidence="12 13">Lipid A 4'-kinase</fullName>
    </alternativeName>
</protein>
<name>A0A6M0K2G0_9GAMM</name>
<evidence type="ECO:0000256" key="8">
    <source>
        <dbReference type="ARBA" id="ARBA00022741"/>
    </source>
</evidence>
<dbReference type="AlphaFoldDB" id="A0A6M0K2G0"/>
<keyword evidence="9 13" id="KW-0418">Kinase</keyword>
<dbReference type="PANTHER" id="PTHR42724:SF1">
    <property type="entry name" value="TETRAACYLDISACCHARIDE 4'-KINASE, MITOCHONDRIAL-RELATED"/>
    <property type="match status" value="1"/>
</dbReference>
<dbReference type="GO" id="GO:0009244">
    <property type="term" value="P:lipopolysaccharide core region biosynthetic process"/>
    <property type="evidence" value="ECO:0007669"/>
    <property type="project" value="TreeGrafter"/>
</dbReference>
<feature type="binding site" evidence="13">
    <location>
        <begin position="57"/>
        <end position="64"/>
    </location>
    <ligand>
        <name>ATP</name>
        <dbReference type="ChEBI" id="CHEBI:30616"/>
    </ligand>
</feature>
<dbReference type="GO" id="GO:0009245">
    <property type="term" value="P:lipid A biosynthetic process"/>
    <property type="evidence" value="ECO:0007669"/>
    <property type="project" value="UniProtKB-UniRule"/>
</dbReference>
<dbReference type="GO" id="GO:0005524">
    <property type="term" value="F:ATP binding"/>
    <property type="evidence" value="ECO:0007669"/>
    <property type="project" value="UniProtKB-UniRule"/>
</dbReference>
<dbReference type="GO" id="GO:0005886">
    <property type="term" value="C:plasma membrane"/>
    <property type="evidence" value="ECO:0007669"/>
    <property type="project" value="TreeGrafter"/>
</dbReference>
<keyword evidence="7 13" id="KW-0808">Transferase</keyword>
<keyword evidence="15" id="KW-1185">Reference proteome</keyword>
<dbReference type="Proteomes" id="UP000483379">
    <property type="component" value="Unassembled WGS sequence"/>
</dbReference>
<evidence type="ECO:0000256" key="3">
    <source>
        <dbReference type="ARBA" id="ARBA00012071"/>
    </source>
</evidence>
<dbReference type="EMBL" id="JAAIJQ010000053">
    <property type="protein sequence ID" value="NEV63504.1"/>
    <property type="molecule type" value="Genomic_DNA"/>
</dbReference>
<sequence length="346" mass="37745">MFDPTPIWYGKRAVARLLLPLSWLYCAMARVRRWAYRRGLLRSERLAVPVIVVGNLTVGGTGKTPLSLYLAALLRKHGWTPAIIARGYGGKARVWPQRVGANSDPDQVGDEPVLLARRSGCTLVVGPDRVASGRLAIEQSGCDVLLSDDGLQHYALSRDLEIALVDGLRGFGNGYCLPAGPLREPVARLSDADLVVYKGGDGQGPAMRLLPGSLVNLAEPGIRRPLEELRGSRVLAVAGIGDPERFFALLEGQGLQIERRPFPDHHRYSRPDVAAWGDRIVVMTEKDAVKCAAFASPHHWYLPVEAHLDAAFEAQFVSKLTGLKRPGLKRPGVKRPGVKRVGLRNG</sequence>
<dbReference type="PANTHER" id="PTHR42724">
    <property type="entry name" value="TETRAACYLDISACCHARIDE 4'-KINASE"/>
    <property type="match status" value="1"/>
</dbReference>
<comment type="pathway">
    <text evidence="2 13">Glycolipid biosynthesis; lipid IV(A) biosynthesis; lipid IV(A) from (3R)-3-hydroxytetradecanoyl-[acyl-carrier-protein] and UDP-N-acetyl-alpha-D-glucosamine: step 6/6.</text>
</comment>
<comment type="caution">
    <text evidence="14">The sequence shown here is derived from an EMBL/GenBank/DDBJ whole genome shotgun (WGS) entry which is preliminary data.</text>
</comment>
<dbReference type="GO" id="GO:0009029">
    <property type="term" value="F:lipid-A 4'-kinase activity"/>
    <property type="evidence" value="ECO:0007669"/>
    <property type="project" value="UniProtKB-UniRule"/>
</dbReference>
<evidence type="ECO:0000256" key="10">
    <source>
        <dbReference type="ARBA" id="ARBA00022840"/>
    </source>
</evidence>
<evidence type="ECO:0000256" key="6">
    <source>
        <dbReference type="ARBA" id="ARBA00022556"/>
    </source>
</evidence>
<dbReference type="InterPro" id="IPR003758">
    <property type="entry name" value="LpxK"/>
</dbReference>
<evidence type="ECO:0000256" key="2">
    <source>
        <dbReference type="ARBA" id="ARBA00004870"/>
    </source>
</evidence>
<evidence type="ECO:0000313" key="15">
    <source>
        <dbReference type="Proteomes" id="UP000483379"/>
    </source>
</evidence>
<evidence type="ECO:0000256" key="13">
    <source>
        <dbReference type="HAMAP-Rule" id="MF_00409"/>
    </source>
</evidence>
<keyword evidence="11 13" id="KW-0443">Lipid metabolism</keyword>
<accession>A0A6M0K2G0</accession>
<evidence type="ECO:0000256" key="11">
    <source>
        <dbReference type="ARBA" id="ARBA00023098"/>
    </source>
</evidence>